<dbReference type="AlphaFoldDB" id="A0A0C9WL25"/>
<sequence length="318" mass="35019">MVPTVQKQAMLQPQSIAGKPTAEIVKGLQDSQLKFISWQDSPTLPSRPICRTSFESDRSSLHSTQSISDEWPFVRPLPAIPHPSAAAHLPAPRSAPPAFWEKPFVHQSQQLSPRPLPPLPPLSPVPSSDGKESFLACGPPFDDNFDDGCKSTSPSSFPPKLDSVWAYIDSGVPPEVPSAKRRHIAKLRRHVGESLADLLVDRGDTPQLGAGHSMSFSDSSADHGGCSSVFNHCRSAHGHGADSAETSEDEDEFEDVVSQEHEGVDEGEEADYSWILSNGRAVQTSRRNQYRKKWIFEKGGRRWVVDDYDEVLHALRTL</sequence>
<evidence type="ECO:0000313" key="3">
    <source>
        <dbReference type="Proteomes" id="UP000054477"/>
    </source>
</evidence>
<gene>
    <name evidence="2" type="ORF">K443DRAFT_271129</name>
</gene>
<dbReference type="OrthoDB" id="2980827at2759"/>
<feature type="region of interest" description="Disordered" evidence="1">
    <location>
        <begin position="106"/>
        <end position="131"/>
    </location>
</feature>
<dbReference type="HOGENOM" id="CLU_885857_0_0_1"/>
<dbReference type="EMBL" id="KN838708">
    <property type="protein sequence ID" value="KIJ96884.1"/>
    <property type="molecule type" value="Genomic_DNA"/>
</dbReference>
<proteinExistence type="predicted"/>
<name>A0A0C9WL25_9AGAR</name>
<evidence type="ECO:0000313" key="2">
    <source>
        <dbReference type="EMBL" id="KIJ96884.1"/>
    </source>
</evidence>
<reference evidence="2 3" key="1">
    <citation type="submission" date="2014-04" db="EMBL/GenBank/DDBJ databases">
        <authorList>
            <consortium name="DOE Joint Genome Institute"/>
            <person name="Kuo A."/>
            <person name="Kohler A."/>
            <person name="Nagy L.G."/>
            <person name="Floudas D."/>
            <person name="Copeland A."/>
            <person name="Barry K.W."/>
            <person name="Cichocki N."/>
            <person name="Veneault-Fourrey C."/>
            <person name="LaButti K."/>
            <person name="Lindquist E.A."/>
            <person name="Lipzen A."/>
            <person name="Lundell T."/>
            <person name="Morin E."/>
            <person name="Murat C."/>
            <person name="Sun H."/>
            <person name="Tunlid A."/>
            <person name="Henrissat B."/>
            <person name="Grigoriev I.V."/>
            <person name="Hibbett D.S."/>
            <person name="Martin F."/>
            <person name="Nordberg H.P."/>
            <person name="Cantor M.N."/>
            <person name="Hua S.X."/>
        </authorList>
    </citation>
    <scope>NUCLEOTIDE SEQUENCE [LARGE SCALE GENOMIC DNA]</scope>
    <source>
        <strain evidence="2 3">LaAM-08-1</strain>
    </source>
</reference>
<organism evidence="2 3">
    <name type="scientific">Laccaria amethystina LaAM-08-1</name>
    <dbReference type="NCBI Taxonomy" id="1095629"/>
    <lineage>
        <taxon>Eukaryota</taxon>
        <taxon>Fungi</taxon>
        <taxon>Dikarya</taxon>
        <taxon>Basidiomycota</taxon>
        <taxon>Agaricomycotina</taxon>
        <taxon>Agaricomycetes</taxon>
        <taxon>Agaricomycetidae</taxon>
        <taxon>Agaricales</taxon>
        <taxon>Agaricineae</taxon>
        <taxon>Hydnangiaceae</taxon>
        <taxon>Laccaria</taxon>
    </lineage>
</organism>
<evidence type="ECO:0000256" key="1">
    <source>
        <dbReference type="SAM" id="MobiDB-lite"/>
    </source>
</evidence>
<protein>
    <submittedName>
        <fullName evidence="2">Uncharacterized protein</fullName>
    </submittedName>
</protein>
<accession>A0A0C9WL25</accession>
<feature type="compositionally biased region" description="Pro residues" evidence="1">
    <location>
        <begin position="114"/>
        <end position="124"/>
    </location>
</feature>
<dbReference type="Proteomes" id="UP000054477">
    <property type="component" value="Unassembled WGS sequence"/>
</dbReference>
<keyword evidence="3" id="KW-1185">Reference proteome</keyword>
<reference evidence="3" key="2">
    <citation type="submission" date="2015-01" db="EMBL/GenBank/DDBJ databases">
        <title>Evolutionary Origins and Diversification of the Mycorrhizal Mutualists.</title>
        <authorList>
            <consortium name="DOE Joint Genome Institute"/>
            <consortium name="Mycorrhizal Genomics Consortium"/>
            <person name="Kohler A."/>
            <person name="Kuo A."/>
            <person name="Nagy L.G."/>
            <person name="Floudas D."/>
            <person name="Copeland A."/>
            <person name="Barry K.W."/>
            <person name="Cichocki N."/>
            <person name="Veneault-Fourrey C."/>
            <person name="LaButti K."/>
            <person name="Lindquist E.A."/>
            <person name="Lipzen A."/>
            <person name="Lundell T."/>
            <person name="Morin E."/>
            <person name="Murat C."/>
            <person name="Riley R."/>
            <person name="Ohm R."/>
            <person name="Sun H."/>
            <person name="Tunlid A."/>
            <person name="Henrissat B."/>
            <person name="Grigoriev I.V."/>
            <person name="Hibbett D.S."/>
            <person name="Martin F."/>
        </authorList>
    </citation>
    <scope>NUCLEOTIDE SEQUENCE [LARGE SCALE GENOMIC DNA]</scope>
    <source>
        <strain evidence="3">LaAM-08-1</strain>
    </source>
</reference>